<dbReference type="Proteomes" id="UP000886829">
    <property type="component" value="Unassembled WGS sequence"/>
</dbReference>
<comment type="caution">
    <text evidence="2">The sequence shown here is derived from an EMBL/GenBank/DDBJ whole genome shotgun (WGS) entry which is preliminary data.</text>
</comment>
<feature type="region of interest" description="Disordered" evidence="1">
    <location>
        <begin position="726"/>
        <end position="785"/>
    </location>
</feature>
<evidence type="ECO:0000313" key="3">
    <source>
        <dbReference type="Proteomes" id="UP000886829"/>
    </source>
</evidence>
<accession>A0A9D2AZQ1</accession>
<reference evidence="2" key="2">
    <citation type="submission" date="2021-04" db="EMBL/GenBank/DDBJ databases">
        <authorList>
            <person name="Gilroy R."/>
        </authorList>
    </citation>
    <scope>NUCLEOTIDE SEQUENCE</scope>
    <source>
        <strain evidence="2">USASDec5-558</strain>
    </source>
</reference>
<feature type="compositionally biased region" description="Acidic residues" evidence="1">
    <location>
        <begin position="766"/>
        <end position="784"/>
    </location>
</feature>
<reference evidence="2" key="1">
    <citation type="journal article" date="2021" name="PeerJ">
        <title>Extensive microbial diversity within the chicken gut microbiome revealed by metagenomics and culture.</title>
        <authorList>
            <person name="Gilroy R."/>
            <person name="Ravi A."/>
            <person name="Getino M."/>
            <person name="Pursley I."/>
            <person name="Horton D.L."/>
            <person name="Alikhan N.F."/>
            <person name="Baker D."/>
            <person name="Gharbi K."/>
            <person name="Hall N."/>
            <person name="Watson M."/>
            <person name="Adriaenssens E.M."/>
            <person name="Foster-Nyarko E."/>
            <person name="Jarju S."/>
            <person name="Secka A."/>
            <person name="Antonio M."/>
            <person name="Oren A."/>
            <person name="Chaudhuri R.R."/>
            <person name="La Ragione R."/>
            <person name="Hildebrand F."/>
            <person name="Pallen M.J."/>
        </authorList>
    </citation>
    <scope>NUCLEOTIDE SEQUENCE</scope>
    <source>
        <strain evidence="2">USASDec5-558</strain>
    </source>
</reference>
<feature type="compositionally biased region" description="Low complexity" evidence="1">
    <location>
        <begin position="751"/>
        <end position="760"/>
    </location>
</feature>
<name>A0A9D2AZQ1_9GAMM</name>
<organism evidence="2 3">
    <name type="scientific">Candidatus Anaerobiospirillum pullistercoris</name>
    <dbReference type="NCBI Taxonomy" id="2838452"/>
    <lineage>
        <taxon>Bacteria</taxon>
        <taxon>Pseudomonadati</taxon>
        <taxon>Pseudomonadota</taxon>
        <taxon>Gammaproteobacteria</taxon>
        <taxon>Aeromonadales</taxon>
        <taxon>Succinivibrionaceae</taxon>
        <taxon>Anaerobiospirillum</taxon>
    </lineage>
</organism>
<evidence type="ECO:0000313" key="2">
    <source>
        <dbReference type="EMBL" id="HIX56182.1"/>
    </source>
</evidence>
<gene>
    <name evidence="2" type="ORF">H9850_01765</name>
</gene>
<feature type="compositionally biased region" description="Acidic residues" evidence="1">
    <location>
        <begin position="726"/>
        <end position="750"/>
    </location>
</feature>
<dbReference type="AlphaFoldDB" id="A0A9D2AZQ1"/>
<sequence length="1016" mass="114239">MAISAQTNVPQLPPFKVVTVGKNYTYLWPTVRKKYQGRIIDAKGTSSVGKIKGGGQTGLVVWKDEFIAEHPELLAYNVYREEVTTGEHSTTVEYRFVFRPKEGVATANSMQVQQYYQAGATWLCDQLLQSSPLLVAMNRCFMDDNRNLKLLALSYYTLLHHTIDFSEYLHFCADTRLAWQSSMTEHDINALLQDISDVELNHFFATLQSLCARRQNRNSRYYALDLVYPHNLTTQLRTGQLTLTTNFSALDRELRKLLKDPALNSTQKQNLLRRWVQTQEDSGALLIFNAQSGMPHLFNTFQTDLYSLEELCSFLRYQSLPQEQAKQQVLSLALDSKNELEGTKYARTYGLSPRENFFVKAASEDEGDTSSRLREKSSTVAAAEKVQLSLNSLGSNSGLGSIQGLTDQKTELNNHNSDQAAKRLNRDSSSLSHSVDLNDSGLAQSTLRTLSASEALKQNQGGVSSIVSSRVNSLGLSFGDEDAKTATETILVTARNQQMINTLRYLLQQKQSFLWTIPAEHQIFKHLLQRHERQMLLLNNYNAEQQCFCLTFDLNQHYPEYDVSSERVAGTTGGLFTGQSRFLPRKMLASLHVHLIFDLKPLLALKEQQESLSEDYAVDGELNSSPDEDIMDFIGSEDSPTSHFWNSSQVLRASTQGTIDLNDEQCAALDSIMELLERHVTRSSNTALATYMASTAAYDKEMEAKQAHSWGDSNVAPAMEHLADDSDSFLDVPDDSEEDFFSVPDDDDAPTADMDNSADVAKADDTDADDSSFLDIANDDDNEPLEPSSYYLSTGEIDLQSLSARVDANHYDSEILDFEDEDEPQFIGLSAQESARIQRYLMQLLHSKEAVKSGSLQILVTDQLANPQEALQAANYLKIGTSAFDLMSFDVFKTEQAQLNPLTMEFKPILKQLLRGKNFVIFLALSLHIMLQASLNERDRQYGSSILRQRLNIKNVPQYLQSLQKIVAERKDNGFTYKELPQELRSLLGYLNVATPSHEVFSDSASDTEIRLARDK</sequence>
<dbReference type="EMBL" id="DXEV01000032">
    <property type="protein sequence ID" value="HIX56182.1"/>
    <property type="molecule type" value="Genomic_DNA"/>
</dbReference>
<evidence type="ECO:0000256" key="1">
    <source>
        <dbReference type="SAM" id="MobiDB-lite"/>
    </source>
</evidence>
<protein>
    <submittedName>
        <fullName evidence="2">Uncharacterized protein</fullName>
    </submittedName>
</protein>
<proteinExistence type="predicted"/>